<dbReference type="EMBL" id="QGTS01000001">
    <property type="protein sequence ID" value="PWW12969.1"/>
    <property type="molecule type" value="Genomic_DNA"/>
</dbReference>
<reference evidence="2 3" key="1">
    <citation type="submission" date="2018-05" db="EMBL/GenBank/DDBJ databases">
        <title>Genomic Encyclopedia of Type Strains, Phase IV (KMG-IV): sequencing the most valuable type-strain genomes for metagenomic binning, comparative biology and taxonomic classification.</title>
        <authorList>
            <person name="Goeker M."/>
        </authorList>
    </citation>
    <scope>NUCLEOTIDE SEQUENCE [LARGE SCALE GENOMIC DNA]</scope>
    <source>
        <strain evidence="2 3">DSM 19579</strain>
    </source>
</reference>
<dbReference type="Gene3D" id="3.40.50.300">
    <property type="entry name" value="P-loop containing nucleotide triphosphate hydrolases"/>
    <property type="match status" value="1"/>
</dbReference>
<name>A0A317Q990_9ENTR</name>
<feature type="domain" description="ATPase AAA-type core" evidence="1">
    <location>
        <begin position="41"/>
        <end position="121"/>
    </location>
</feature>
<accession>A0A317Q990</accession>
<dbReference type="OrthoDB" id="9809324at2"/>
<dbReference type="PANTHER" id="PTHR40396:SF1">
    <property type="entry name" value="ATPASE AAA-TYPE CORE DOMAIN-CONTAINING PROTEIN"/>
    <property type="match status" value="1"/>
</dbReference>
<protein>
    <recommendedName>
        <fullName evidence="1">ATPase AAA-type core domain-containing protein</fullName>
    </recommendedName>
</protein>
<evidence type="ECO:0000313" key="3">
    <source>
        <dbReference type="Proteomes" id="UP000246744"/>
    </source>
</evidence>
<dbReference type="PANTHER" id="PTHR40396">
    <property type="entry name" value="ATPASE-LIKE PROTEIN"/>
    <property type="match status" value="1"/>
</dbReference>
<dbReference type="InterPro" id="IPR027417">
    <property type="entry name" value="P-loop_NTPase"/>
</dbReference>
<keyword evidence="3" id="KW-1185">Reference proteome</keyword>
<dbReference type="InterPro" id="IPR003959">
    <property type="entry name" value="ATPase_AAA_core"/>
</dbReference>
<dbReference type="RefSeq" id="WP_110024727.1">
    <property type="nucleotide sequence ID" value="NZ_QGTS01000001.1"/>
</dbReference>
<dbReference type="AlphaFoldDB" id="A0A317Q990"/>
<organism evidence="2 3">
    <name type="scientific">Mangrovibacter plantisponsor</name>
    <dbReference type="NCBI Taxonomy" id="451513"/>
    <lineage>
        <taxon>Bacteria</taxon>
        <taxon>Pseudomonadati</taxon>
        <taxon>Pseudomonadota</taxon>
        <taxon>Gammaproteobacteria</taxon>
        <taxon>Enterobacterales</taxon>
        <taxon>Enterobacteriaceae</taxon>
        <taxon>Mangrovibacter</taxon>
    </lineage>
</organism>
<evidence type="ECO:0000259" key="1">
    <source>
        <dbReference type="Pfam" id="PF13304"/>
    </source>
</evidence>
<dbReference type="Pfam" id="PF13304">
    <property type="entry name" value="AAA_21"/>
    <property type="match status" value="2"/>
</dbReference>
<proteinExistence type="predicted"/>
<dbReference type="Proteomes" id="UP000246744">
    <property type="component" value="Unassembled WGS sequence"/>
</dbReference>
<feature type="domain" description="ATPase AAA-type core" evidence="1">
    <location>
        <begin position="206"/>
        <end position="334"/>
    </location>
</feature>
<gene>
    <name evidence="2" type="ORF">DES37_101548</name>
</gene>
<comment type="caution">
    <text evidence="2">The sequence shown here is derived from an EMBL/GenBank/DDBJ whole genome shotgun (WGS) entry which is preliminary data.</text>
</comment>
<dbReference type="SUPFAM" id="SSF52540">
    <property type="entry name" value="P-loop containing nucleoside triphosphate hydrolases"/>
    <property type="match status" value="1"/>
</dbReference>
<evidence type="ECO:0000313" key="2">
    <source>
        <dbReference type="EMBL" id="PWW12969.1"/>
    </source>
</evidence>
<dbReference type="GO" id="GO:0016887">
    <property type="term" value="F:ATP hydrolysis activity"/>
    <property type="evidence" value="ECO:0007669"/>
    <property type="project" value="InterPro"/>
</dbReference>
<dbReference type="GO" id="GO:0005524">
    <property type="term" value="F:ATP binding"/>
    <property type="evidence" value="ECO:0007669"/>
    <property type="project" value="InterPro"/>
</dbReference>
<sequence length="390" mass="44696">MIVNFGFRNFFSFKEGAEITFSLEKRVLDSIPNKNGISYILGIKGANGSGKTNIIRALGFIYTFATSSSDRKIDETIRLDSFFESEEPSEFYIDFILDDKLYTYSFVIDKFKVYNEKLTKKAKREVVIFERKKNVIEHCLKSLDEIKKIKLRTNASLISLVDKFDFDSDMADLRAVNKYFSKIICNVGYAGMMRDNFGLSMNDISRLYNSNERLLCFAKDIIKTADPSISNISIIKGDDDDGKERYYPIFEHSNGSDTHRVIYLDESSGTQTLFNKMAMYWSTFIRGGVLAIDEFDIHLHALLLPKIISLFESKKSNNLAAQFIFTAHNTEIMDYLGKYRTILVDKKNLESYCYRLDEMPATLVPGTTVRSDRKLSGLYLKKKLGGVPEL</sequence>